<feature type="region of interest" description="Disordered" evidence="1">
    <location>
        <begin position="690"/>
        <end position="710"/>
    </location>
</feature>
<feature type="region of interest" description="Disordered" evidence="1">
    <location>
        <begin position="1"/>
        <end position="53"/>
    </location>
</feature>
<dbReference type="PANTHER" id="PTHR35615">
    <property type="entry name" value="PRESENT IN THE OUTER MITOCHONDRIAL MEMBRANE PROTEOME 22-RELATED"/>
    <property type="match status" value="1"/>
</dbReference>
<evidence type="ECO:0000313" key="3">
    <source>
        <dbReference type="Proteomes" id="UP000284403"/>
    </source>
</evidence>
<feature type="compositionally biased region" description="Polar residues" evidence="1">
    <location>
        <begin position="36"/>
        <end position="53"/>
    </location>
</feature>
<feature type="compositionally biased region" description="Low complexity" evidence="1">
    <location>
        <begin position="15"/>
        <end position="32"/>
    </location>
</feature>
<dbReference type="Gene3D" id="3.40.850.10">
    <property type="entry name" value="Kinesin motor domain"/>
    <property type="match status" value="1"/>
</dbReference>
<dbReference type="Proteomes" id="UP000284403">
    <property type="component" value="Unassembled WGS sequence"/>
</dbReference>
<dbReference type="InterPro" id="IPR036961">
    <property type="entry name" value="Kinesin_motor_dom_sf"/>
</dbReference>
<proteinExistence type="predicted"/>
<evidence type="ECO:0000256" key="1">
    <source>
        <dbReference type="SAM" id="MobiDB-lite"/>
    </source>
</evidence>
<feature type="compositionally biased region" description="Polar residues" evidence="1">
    <location>
        <begin position="72"/>
        <end position="81"/>
    </location>
</feature>
<keyword evidence="3" id="KW-1185">Reference proteome</keyword>
<dbReference type="SUPFAM" id="SSF52540">
    <property type="entry name" value="P-loop containing nucleoside triphosphate hydrolases"/>
    <property type="match status" value="1"/>
</dbReference>
<gene>
    <name evidence="2" type="ORF">Tco025E_07184</name>
</gene>
<protein>
    <submittedName>
        <fullName evidence="2">Uncharacterized protein</fullName>
    </submittedName>
</protein>
<evidence type="ECO:0000313" key="2">
    <source>
        <dbReference type="EMBL" id="RNF08985.1"/>
    </source>
</evidence>
<feature type="region of interest" description="Disordered" evidence="1">
    <location>
        <begin position="69"/>
        <end position="135"/>
    </location>
</feature>
<dbReference type="GeneID" id="40320795"/>
<organism evidence="2 3">
    <name type="scientific">Trypanosoma conorhini</name>
    <dbReference type="NCBI Taxonomy" id="83891"/>
    <lineage>
        <taxon>Eukaryota</taxon>
        <taxon>Discoba</taxon>
        <taxon>Euglenozoa</taxon>
        <taxon>Kinetoplastea</taxon>
        <taxon>Metakinetoplastina</taxon>
        <taxon>Trypanosomatida</taxon>
        <taxon>Trypanosomatidae</taxon>
        <taxon>Trypanosoma</taxon>
    </lineage>
</organism>
<feature type="region of interest" description="Disordered" evidence="1">
    <location>
        <begin position="726"/>
        <end position="745"/>
    </location>
</feature>
<name>A0A3R7L781_9TRYP</name>
<dbReference type="PANTHER" id="PTHR35615:SF7">
    <property type="entry name" value="PRESENT IN THE OUTER MITOCHONDRIAL MEMBRANE PROTEOME 22"/>
    <property type="match status" value="1"/>
</dbReference>
<dbReference type="RefSeq" id="XP_029225943.1">
    <property type="nucleotide sequence ID" value="XM_029374051.1"/>
</dbReference>
<reference evidence="2 3" key="1">
    <citation type="journal article" date="2018" name="BMC Genomics">
        <title>Genomic comparison of Trypanosoma conorhini and Trypanosoma rangeli to Trypanosoma cruzi strains of high and low virulence.</title>
        <authorList>
            <person name="Bradwell K.R."/>
            <person name="Koparde V.N."/>
            <person name="Matveyev A.V."/>
            <person name="Serrano M.G."/>
            <person name="Alves J.M."/>
            <person name="Parikh H."/>
            <person name="Huang B."/>
            <person name="Lee V."/>
            <person name="Espinosa-Alvarez O."/>
            <person name="Ortiz P.A."/>
            <person name="Costa-Martins A.G."/>
            <person name="Teixeira M.M."/>
            <person name="Buck G.A."/>
        </authorList>
    </citation>
    <scope>NUCLEOTIDE SEQUENCE [LARGE SCALE GENOMIC DNA]</scope>
    <source>
        <strain evidence="2 3">025E</strain>
    </source>
</reference>
<accession>A0A3R7L781</accession>
<dbReference type="EMBL" id="MKKU01000522">
    <property type="protein sequence ID" value="RNF08985.1"/>
    <property type="molecule type" value="Genomic_DNA"/>
</dbReference>
<sequence>MSQLAPQQPRLPTESILQRQSSILQRQSSILRKSGTEASATKGTGAAPSNVTGSALARDGRALENANGAQAGLQSGYSQSYAPPRGGQENEHQGRRNSGIAPPRGVQDDGLRGSPNLGAGREGHPGVGDGGKGVQVAKAGEIGGTAPDVPDAIGRQGSFQRRGSFGSAYNVPSMGPATGGSMYGAGFGSMGPAMGGSMHGAGFGSMGPAMGGSMHGAGFGSMGPATGGSMYGAGFGSMGPATGGSMHGAGFGSMGPATGGSMHGAGFGSMGPAMGGGMYGAGYGSMYDGESITAQWAGLNEVSLESACAAGARYYLDTSQNYDYLCPNISTTENHVKLKRSGQRGGKLAERRVKGDNGESISTGATVAPLIVRKTSFSKKEEATATTATTTTAKVPSNYNIHSLILVDKEGDSERDLCISVKDPRTLLFKREGGKDEPFENDECILRDKMSDKVNSVLLTDLQEHWIGGHTTALLVGGGKDRGEASVKFAKLFLTHCLEKLEKNKLEKSTDFDVTVTLGVVESSDRIRDLLNQDNASYEKMQLGSSPVFGPCLCDMKRKTVKSAKECVDVFEKALGRSDKKKQLVVGFFVLKQTRKSSGEKDVYLSSLCMALAREEVSHLNGLREKSTSEPCRLFRYAVGGASVTVTALLVSGRQPEDRGCLELGRKIREVKNAPPRSGNVRRCVEMTKKEISRQQDKMDTMGDTDKKSTERVVSHMQMMVKDCEEMLSNPESNEPKGYPMGGSR</sequence>
<dbReference type="InterPro" id="IPR027417">
    <property type="entry name" value="P-loop_NTPase"/>
</dbReference>
<dbReference type="OrthoDB" id="277789at2759"/>
<comment type="caution">
    <text evidence="2">The sequence shown here is derived from an EMBL/GenBank/DDBJ whole genome shotgun (WGS) entry which is preliminary data.</text>
</comment>
<dbReference type="AlphaFoldDB" id="A0A3R7L781"/>